<organism evidence="1 2">
    <name type="scientific">Desulfosarcina alkanivorans</name>
    <dbReference type="NCBI Taxonomy" id="571177"/>
    <lineage>
        <taxon>Bacteria</taxon>
        <taxon>Pseudomonadati</taxon>
        <taxon>Thermodesulfobacteriota</taxon>
        <taxon>Desulfobacteria</taxon>
        <taxon>Desulfobacterales</taxon>
        <taxon>Desulfosarcinaceae</taxon>
        <taxon>Desulfosarcina</taxon>
    </lineage>
</organism>
<reference evidence="1 2" key="1">
    <citation type="submission" date="2019-11" db="EMBL/GenBank/DDBJ databases">
        <title>Comparative genomics of hydrocarbon-degrading Desulfosarcina strains.</title>
        <authorList>
            <person name="Watanabe M."/>
            <person name="Kojima H."/>
            <person name="Fukui M."/>
        </authorList>
    </citation>
    <scope>NUCLEOTIDE SEQUENCE [LARGE SCALE GENOMIC DNA]</scope>
    <source>
        <strain evidence="1 2">PL12</strain>
    </source>
</reference>
<dbReference type="EMBL" id="AP021874">
    <property type="protein sequence ID" value="BBO71014.1"/>
    <property type="molecule type" value="Genomic_DNA"/>
</dbReference>
<gene>
    <name evidence="1" type="ORF">DSCA_49440</name>
</gene>
<proteinExistence type="predicted"/>
<dbReference type="KEGG" id="dalk:DSCA_49440"/>
<evidence type="ECO:0000313" key="2">
    <source>
        <dbReference type="Proteomes" id="UP000427906"/>
    </source>
</evidence>
<dbReference type="OrthoDB" id="9829050at2"/>
<sequence length="212" mass="24663">MPLKKRQSYIKTLDRLKVSNLAGRLIRDIERILPPDADLFHEAVTIAGAPEATQSLRYLPFNRQVHAHGDVTTTLSLVVLFNNLRMERFFLGGFRERLSRLVYRVSSNAMDRYIRAVRLDRRLLRIMATAAGEFSIMGIVQRDEIERRRFFTRRRRFLFPLLLVPIADAVSRDYLIDFEKRQTIGKVKIPLLPLYRKSRSSALEPDQHGDGP</sequence>
<name>A0A5K7YXJ3_9BACT</name>
<dbReference type="Proteomes" id="UP000427906">
    <property type="component" value="Chromosome"/>
</dbReference>
<dbReference type="RefSeq" id="WP_155318910.1">
    <property type="nucleotide sequence ID" value="NZ_AP021874.1"/>
</dbReference>
<accession>A0A5K7YXJ3</accession>
<evidence type="ECO:0000313" key="1">
    <source>
        <dbReference type="EMBL" id="BBO71014.1"/>
    </source>
</evidence>
<keyword evidence="2" id="KW-1185">Reference proteome</keyword>
<protein>
    <submittedName>
        <fullName evidence="1">Uncharacterized protein</fullName>
    </submittedName>
</protein>
<dbReference type="AlphaFoldDB" id="A0A5K7YXJ3"/>